<evidence type="ECO:0000313" key="1">
    <source>
        <dbReference type="EMBL" id="SBT07744.1"/>
    </source>
</evidence>
<protein>
    <submittedName>
        <fullName evidence="1">Uncharacterized protein</fullName>
    </submittedName>
</protein>
<organism evidence="1 2">
    <name type="scientific">Candidatus Propionivibrio aalborgensis</name>
    <dbReference type="NCBI Taxonomy" id="1860101"/>
    <lineage>
        <taxon>Bacteria</taxon>
        <taxon>Pseudomonadati</taxon>
        <taxon>Pseudomonadota</taxon>
        <taxon>Betaproteobacteria</taxon>
        <taxon>Rhodocyclales</taxon>
        <taxon>Rhodocyclaceae</taxon>
        <taxon>Propionivibrio</taxon>
    </lineage>
</organism>
<gene>
    <name evidence="1" type="ORF">PROAA_2310016</name>
</gene>
<accession>A0A1A8XRJ6</accession>
<dbReference type="EMBL" id="FLQY01000148">
    <property type="protein sequence ID" value="SBT07744.1"/>
    <property type="molecule type" value="Genomic_DNA"/>
</dbReference>
<keyword evidence="2" id="KW-1185">Reference proteome</keyword>
<sequence>MPMKTSRLLYLSTQNMSAYSWHSGELTCEGLFASTESGHKEFTAYLKQNPKSFFSILANVSEEGFHIETIPFLQGADRKTIITRKLGQLFFNAELTASLSLGYEKTKRKDERIMLAALTSNEFFSPWLKSIASAGVALSGIYSLPLLAPSLLRKLRLPEDKCLLLTVQDQSIRQSYLDKGELYFSRLTPLHNSSISGIAQAFAAEALKLQQYLTSQRLIGRNQPITAHILAHSGALKAIQNSCINTATVHYNIIKVEDCARITGLKTPLPDTHCEQLFLNLLTISPPRIQFANDDLLHDHHLGKIRSILHGLGAFAVLACLFYSAQLLYDVYSVTQESQTLRNEAGQARQRYNSIVSTFPPIPTDNATLRRIIDRYVALEKLSSSPDSLYYEISRAMEAVPEAELDSIDWEVGNSESRAIELTKQTAVANAVPNDSEAAVVRGTLRFASSANARQILGAFNRLVEALKANPKLHVDALQQPFDIESGKLLKGADTAHEDNKPRSFSLRITKRLES</sequence>
<dbReference type="AlphaFoldDB" id="A0A1A8XRJ6"/>
<evidence type="ECO:0000313" key="2">
    <source>
        <dbReference type="Proteomes" id="UP000199600"/>
    </source>
</evidence>
<name>A0A1A8XRJ6_9RHOO</name>
<reference evidence="1 2" key="1">
    <citation type="submission" date="2016-06" db="EMBL/GenBank/DDBJ databases">
        <authorList>
            <person name="Kjaerup R.B."/>
            <person name="Dalgaard T.S."/>
            <person name="Juul-Madsen H.R."/>
        </authorList>
    </citation>
    <scope>NUCLEOTIDE SEQUENCE [LARGE SCALE GENOMIC DNA]</scope>
    <source>
        <strain evidence="1">2</strain>
    </source>
</reference>
<dbReference type="Proteomes" id="UP000199600">
    <property type="component" value="Unassembled WGS sequence"/>
</dbReference>
<dbReference type="RefSeq" id="WP_186410992.1">
    <property type="nucleotide sequence ID" value="NZ_FLQY01000148.1"/>
</dbReference>
<proteinExistence type="predicted"/>